<proteinExistence type="predicted"/>
<accession>J9G8I8</accession>
<feature type="transmembrane region" description="Helical" evidence="1">
    <location>
        <begin position="7"/>
        <end position="28"/>
    </location>
</feature>
<feature type="non-terminal residue" evidence="2">
    <location>
        <position position="173"/>
    </location>
</feature>
<dbReference type="EMBL" id="AMCI01002271">
    <property type="protein sequence ID" value="EJX03174.1"/>
    <property type="molecule type" value="Genomic_DNA"/>
</dbReference>
<sequence length="173" mass="19253">MKNRPRFTLEVITVGLLVFCIVLTSMLAVWNPRLLWALVPILALTVLGLWMAARIIRRYLADYVTSNSTEKGDLIAGLSSLQLPVLLLSGKTILWYNEAFRQKLLGGEDLILQPVSRALPGLDLRQCVAAAGQDFEKEGRRYTIFAGAPLGKKQVSTLYLVDDTDVKNQASEY</sequence>
<keyword evidence="1" id="KW-0812">Transmembrane</keyword>
<evidence type="ECO:0000256" key="1">
    <source>
        <dbReference type="SAM" id="Phobius"/>
    </source>
</evidence>
<name>J9G8I8_9ZZZZ</name>
<gene>
    <name evidence="2" type="ORF">EVA_08720</name>
</gene>
<keyword evidence="1" id="KW-0472">Membrane</keyword>
<feature type="transmembrane region" description="Helical" evidence="1">
    <location>
        <begin position="34"/>
        <end position="53"/>
    </location>
</feature>
<reference evidence="2" key="1">
    <citation type="journal article" date="2012" name="PLoS ONE">
        <title>Gene sets for utilization of primary and secondary nutrition supplies in the distal gut of endangered iberian lynx.</title>
        <authorList>
            <person name="Alcaide M."/>
            <person name="Messina E."/>
            <person name="Richter M."/>
            <person name="Bargiela R."/>
            <person name="Peplies J."/>
            <person name="Huws S.A."/>
            <person name="Newbold C.J."/>
            <person name="Golyshin P.N."/>
            <person name="Simon M.A."/>
            <person name="Lopez G."/>
            <person name="Yakimov M.M."/>
            <person name="Ferrer M."/>
        </authorList>
    </citation>
    <scope>NUCLEOTIDE SEQUENCE</scope>
</reference>
<dbReference type="AlphaFoldDB" id="J9G8I8"/>
<comment type="caution">
    <text evidence="2">The sequence shown here is derived from an EMBL/GenBank/DDBJ whole genome shotgun (WGS) entry which is preliminary data.</text>
</comment>
<evidence type="ECO:0000313" key="2">
    <source>
        <dbReference type="EMBL" id="EJX03174.1"/>
    </source>
</evidence>
<organism evidence="2">
    <name type="scientific">gut metagenome</name>
    <dbReference type="NCBI Taxonomy" id="749906"/>
    <lineage>
        <taxon>unclassified sequences</taxon>
        <taxon>metagenomes</taxon>
        <taxon>organismal metagenomes</taxon>
    </lineage>
</organism>
<protein>
    <submittedName>
        <fullName evidence="2">DHH subfamily 1 protein</fullName>
    </submittedName>
</protein>
<keyword evidence="1" id="KW-1133">Transmembrane helix</keyword>